<organism evidence="1 2">
    <name type="scientific">Ophiocordyceps sinensis (strain Co18 / CGMCC 3.14243)</name>
    <name type="common">Yarsagumba caterpillar fungus</name>
    <name type="synonym">Hirsutella sinensis</name>
    <dbReference type="NCBI Taxonomy" id="911162"/>
    <lineage>
        <taxon>Eukaryota</taxon>
        <taxon>Fungi</taxon>
        <taxon>Dikarya</taxon>
        <taxon>Ascomycota</taxon>
        <taxon>Pezizomycotina</taxon>
        <taxon>Sordariomycetes</taxon>
        <taxon>Hypocreomycetidae</taxon>
        <taxon>Hypocreales</taxon>
        <taxon>Ophiocordycipitaceae</taxon>
        <taxon>Ophiocordyceps</taxon>
    </lineage>
</organism>
<dbReference type="EMBL" id="KE655816">
    <property type="protein sequence ID" value="EQK98015.1"/>
    <property type="molecule type" value="Genomic_DNA"/>
</dbReference>
<sequence>MAHSWSSNEFSVSATPARDSAYLPVYALLATCRESRFVVDAYYRHRSPGANETYEGWCSPENPFGDFETFDWIPAQDLVVLCFPPRQAQLPYARALTLARGPARNVGILVTREMYHLWGYGPDYNGGRPDIKYDGWRCANGPYHNDLYEVDHDGTQMRLIPHFLEHLRLDAGSEPAGDKGEGGVKTLHVIVEGLQGSTKWIGTEGVPPGDVPSHLHWYVQRPMDSETLDEWRYKRVRPWTRSAAVLDESKPSPSRSEEWPAELEERPRLVWRLGSSESQRLVEPVRMDVVEKRPVYWVLTLTVMIWNLCTQQGWPELELCSVLGRYCREY</sequence>
<proteinExistence type="predicted"/>
<protein>
    <submittedName>
        <fullName evidence="1">Uncharacterized protein</fullName>
    </submittedName>
</protein>
<dbReference type="OrthoDB" id="5419928at2759"/>
<accession>T5A6I7</accession>
<evidence type="ECO:0000313" key="1">
    <source>
        <dbReference type="EMBL" id="EQK98015.1"/>
    </source>
</evidence>
<evidence type="ECO:0000313" key="2">
    <source>
        <dbReference type="Proteomes" id="UP000019374"/>
    </source>
</evidence>
<gene>
    <name evidence="1" type="ORF">OCS_06271</name>
</gene>
<name>T5A6I7_OPHSC</name>
<dbReference type="AlphaFoldDB" id="T5A6I7"/>
<dbReference type="HOGENOM" id="CLU_842248_0_0_1"/>
<reference evidence="1 2" key="1">
    <citation type="journal article" date="2013" name="Chin. Sci. Bull.">
        <title>Genome survey uncovers the secrets of sex and lifestyle in caterpillar fungus.</title>
        <authorList>
            <person name="Hu X."/>
            <person name="Zhang Y."/>
            <person name="Xiao G."/>
            <person name="Zheng P."/>
            <person name="Xia Y."/>
            <person name="Zhang X."/>
            <person name="St Leger R.J."/>
            <person name="Liu X."/>
            <person name="Wang C."/>
        </authorList>
    </citation>
    <scope>NUCLEOTIDE SEQUENCE [LARGE SCALE GENOMIC DNA]</scope>
    <source>
        <strain evidence="2">Co18 / CGMCC 3.14243</strain>
        <tissue evidence="1">Fruit-body</tissue>
    </source>
</reference>
<dbReference type="Proteomes" id="UP000019374">
    <property type="component" value="Unassembled WGS sequence"/>
</dbReference>